<dbReference type="Proteomes" id="UP000243579">
    <property type="component" value="Unassembled WGS sequence"/>
</dbReference>
<dbReference type="AlphaFoldDB" id="A0A1V9ZG72"/>
<evidence type="ECO:0000313" key="2">
    <source>
        <dbReference type="Proteomes" id="UP000243579"/>
    </source>
</evidence>
<evidence type="ECO:0008006" key="3">
    <source>
        <dbReference type="Google" id="ProtNLM"/>
    </source>
</evidence>
<dbReference type="EMBL" id="JNBR01000124">
    <property type="protein sequence ID" value="OQR96992.1"/>
    <property type="molecule type" value="Genomic_DNA"/>
</dbReference>
<evidence type="ECO:0000313" key="1">
    <source>
        <dbReference type="EMBL" id="OQR96992.1"/>
    </source>
</evidence>
<protein>
    <recommendedName>
        <fullName evidence="3">DNA recombination and repair protein Rad51-like C-terminal domain-containing protein</fullName>
    </recommendedName>
</protein>
<keyword evidence="2" id="KW-1185">Reference proteome</keyword>
<sequence>MEALSLAAGVHALDGPAPLQSLVADDLCIDAARHGHCVVVVGAFLPVVAKRLAARTCVRGLDERRVLSGIQLEPLQSLSQLLFTLEALTPMTCGVVVIDLTSLQQSTYDVFGTALRCFSSKQALEIGLVQAVSRRLKYLANVSGARVCLLGLLSAPLQHPLWLSAVHSTLALGPGDAGVLVRHTLLVTGTVASYSIPSPV</sequence>
<organism evidence="1 2">
    <name type="scientific">Achlya hypogyna</name>
    <name type="common">Oomycete</name>
    <name type="synonym">Protoachlya hypogyna</name>
    <dbReference type="NCBI Taxonomy" id="1202772"/>
    <lineage>
        <taxon>Eukaryota</taxon>
        <taxon>Sar</taxon>
        <taxon>Stramenopiles</taxon>
        <taxon>Oomycota</taxon>
        <taxon>Saprolegniomycetes</taxon>
        <taxon>Saprolegniales</taxon>
        <taxon>Achlyaceae</taxon>
        <taxon>Achlya</taxon>
    </lineage>
</organism>
<accession>A0A1V9ZG72</accession>
<name>A0A1V9ZG72_ACHHY</name>
<comment type="caution">
    <text evidence="1">The sequence shown here is derived from an EMBL/GenBank/DDBJ whole genome shotgun (WGS) entry which is preliminary data.</text>
</comment>
<reference evidence="1 2" key="1">
    <citation type="journal article" date="2014" name="Genome Biol. Evol.">
        <title>The secreted proteins of Achlya hypogyna and Thraustotheca clavata identify the ancestral oomycete secretome and reveal gene acquisitions by horizontal gene transfer.</title>
        <authorList>
            <person name="Misner I."/>
            <person name="Blouin N."/>
            <person name="Leonard G."/>
            <person name="Richards T.A."/>
            <person name="Lane C.E."/>
        </authorList>
    </citation>
    <scope>NUCLEOTIDE SEQUENCE [LARGE SCALE GENOMIC DNA]</scope>
    <source>
        <strain evidence="1 2">ATCC 48635</strain>
    </source>
</reference>
<gene>
    <name evidence="1" type="ORF">ACHHYP_20644</name>
</gene>
<proteinExistence type="predicted"/>